<dbReference type="GeneID" id="39581131"/>
<dbReference type="RefSeq" id="XP_028463674.1">
    <property type="nucleotide sequence ID" value="XM_028612653.1"/>
</dbReference>
<name>A0A3N2PMW8_SODAK</name>
<protein>
    <submittedName>
        <fullName evidence="2">WD40 domain-containing protein</fullName>
    </submittedName>
</protein>
<dbReference type="EMBL" id="ML119060">
    <property type="protein sequence ID" value="ROT35868.1"/>
    <property type="molecule type" value="Genomic_DNA"/>
</dbReference>
<evidence type="ECO:0000313" key="2">
    <source>
        <dbReference type="EMBL" id="ROT35868.1"/>
    </source>
</evidence>
<dbReference type="GO" id="GO:1990810">
    <property type="term" value="P:microtubule anchoring at mitotic spindle pole body"/>
    <property type="evidence" value="ECO:0007669"/>
    <property type="project" value="TreeGrafter"/>
</dbReference>
<sequence>MHVTPAFKSSPHCAPSPNGSFVATLFPSKIQIRSVQSLETVSEVLLPPDVTGPASTLQWSPTSSRLLVALADQVHVFSALDDGFRATIRLPASGTSKPTLVQFGASDTEVCVCFQFGRTFTVFNLVSSKSVEISNPKFHHASSAPRGFAFRPGSRHLALMTRATGKDVVSIHHPVTRDVERSWHPDTIDAQGLVWTPDGRWLVIWESASQGRKVLFYTPDGHLFKVWSGPSGFLADEKDYDLGAGVKFCQSSPDARRIAIGDHTCNVYILDAGAVTEASRLRHPSVISPKDTIQIWQEQIGPGPSGPSTHAFVRAKQTVSAPTFQPSGSGTELEVGCASAAFDSSSSLLATKLEEAPSTIWIWDLVSSELRAVLIFHASISDFSWHPDMRELLMIRCEGDSYSGLLFVWDPLWEGPRTLDFGSHMPDSKIGGKTQSSWVTWPGQPAVLFFGNTRHYMIATPARSEETPAPWQDFQIGDRSLGKRKIESPSPRQGGGTDGLFPLNDELSCVDDTFSFKK</sequence>
<keyword evidence="3" id="KW-1185">Reference proteome</keyword>
<organism evidence="2 3">
    <name type="scientific">Sodiomyces alkalinus (strain CBS 110278 / VKM F-3762 / F11)</name>
    <name type="common">Alkaliphilic filamentous fungus</name>
    <dbReference type="NCBI Taxonomy" id="1314773"/>
    <lineage>
        <taxon>Eukaryota</taxon>
        <taxon>Fungi</taxon>
        <taxon>Dikarya</taxon>
        <taxon>Ascomycota</taxon>
        <taxon>Pezizomycotina</taxon>
        <taxon>Sordariomycetes</taxon>
        <taxon>Hypocreomycetidae</taxon>
        <taxon>Glomerellales</taxon>
        <taxon>Plectosphaerellaceae</taxon>
        <taxon>Sodiomyces</taxon>
    </lineage>
</organism>
<dbReference type="SUPFAM" id="SSF82171">
    <property type="entry name" value="DPP6 N-terminal domain-like"/>
    <property type="match status" value="1"/>
</dbReference>
<reference evidence="2 3" key="1">
    <citation type="journal article" date="2018" name="Mol. Ecol.">
        <title>The obligate alkalophilic soda-lake fungus Sodiomyces alkalinus has shifted to a protein diet.</title>
        <authorList>
            <person name="Grum-Grzhimaylo A.A."/>
            <person name="Falkoski D.L."/>
            <person name="van den Heuvel J."/>
            <person name="Valero-Jimenez C.A."/>
            <person name="Min B."/>
            <person name="Choi I.G."/>
            <person name="Lipzen A."/>
            <person name="Daum C.G."/>
            <person name="Aanen D.K."/>
            <person name="Tsang A."/>
            <person name="Henrissat B."/>
            <person name="Bilanenko E.N."/>
            <person name="de Vries R.P."/>
            <person name="van Kan J.A.L."/>
            <person name="Grigoriev I.V."/>
            <person name="Debets A.J.M."/>
        </authorList>
    </citation>
    <scope>NUCLEOTIDE SEQUENCE [LARGE SCALE GENOMIC DNA]</scope>
    <source>
        <strain evidence="2 3">F11</strain>
    </source>
</reference>
<proteinExistence type="predicted"/>
<accession>A0A3N2PMW8</accession>
<dbReference type="Proteomes" id="UP000272025">
    <property type="component" value="Unassembled WGS sequence"/>
</dbReference>
<evidence type="ECO:0000313" key="3">
    <source>
        <dbReference type="Proteomes" id="UP000272025"/>
    </source>
</evidence>
<dbReference type="GO" id="GO:1990811">
    <property type="term" value="C:MWP complex"/>
    <property type="evidence" value="ECO:0007669"/>
    <property type="project" value="TreeGrafter"/>
</dbReference>
<dbReference type="Gene3D" id="2.130.10.10">
    <property type="entry name" value="YVTN repeat-like/Quinoprotein amine dehydrogenase"/>
    <property type="match status" value="1"/>
</dbReference>
<feature type="region of interest" description="Disordered" evidence="1">
    <location>
        <begin position="480"/>
        <end position="502"/>
    </location>
</feature>
<dbReference type="STRING" id="1314773.A0A3N2PMW8"/>
<dbReference type="PANTHER" id="PTHR16220">
    <property type="entry name" value="WD REPEAT PROTEIN 8-RELATED"/>
    <property type="match status" value="1"/>
</dbReference>
<gene>
    <name evidence="2" type="ORF">SODALDRAFT_337131</name>
</gene>
<dbReference type="InterPro" id="IPR015943">
    <property type="entry name" value="WD40/YVTN_repeat-like_dom_sf"/>
</dbReference>
<dbReference type="InterPro" id="IPR052778">
    <property type="entry name" value="Centrosome-WD_assoc"/>
</dbReference>
<evidence type="ECO:0000256" key="1">
    <source>
        <dbReference type="SAM" id="MobiDB-lite"/>
    </source>
</evidence>
<dbReference type="OrthoDB" id="308690at2759"/>
<dbReference type="PANTHER" id="PTHR16220:SF0">
    <property type="entry name" value="WD REPEAT-CONTAINING PROTEIN WRAP73"/>
    <property type="match status" value="1"/>
</dbReference>
<dbReference type="AlphaFoldDB" id="A0A3N2PMW8"/>
<dbReference type="GO" id="GO:0005815">
    <property type="term" value="C:microtubule organizing center"/>
    <property type="evidence" value="ECO:0007669"/>
    <property type="project" value="TreeGrafter"/>
</dbReference>